<accession>A0ABV9Y8G5</accession>
<organism evidence="2 3">
    <name type="scientific">Saccharothrix xinjiangensis</name>
    <dbReference type="NCBI Taxonomy" id="204798"/>
    <lineage>
        <taxon>Bacteria</taxon>
        <taxon>Bacillati</taxon>
        <taxon>Actinomycetota</taxon>
        <taxon>Actinomycetes</taxon>
        <taxon>Pseudonocardiales</taxon>
        <taxon>Pseudonocardiaceae</taxon>
        <taxon>Saccharothrix</taxon>
    </lineage>
</organism>
<dbReference type="PANTHER" id="PTHR48079">
    <property type="entry name" value="PROTEIN YEEZ"/>
    <property type="match status" value="1"/>
</dbReference>
<comment type="caution">
    <text evidence="2">The sequence shown here is derived from an EMBL/GenBank/DDBJ whole genome shotgun (WGS) entry which is preliminary data.</text>
</comment>
<dbReference type="Pfam" id="PF01370">
    <property type="entry name" value="Epimerase"/>
    <property type="match status" value="1"/>
</dbReference>
<evidence type="ECO:0000313" key="2">
    <source>
        <dbReference type="EMBL" id="MFC5058498.1"/>
    </source>
</evidence>
<dbReference type="InterPro" id="IPR051783">
    <property type="entry name" value="NAD(P)-dependent_oxidoreduct"/>
</dbReference>
<dbReference type="Proteomes" id="UP001595833">
    <property type="component" value="Unassembled WGS sequence"/>
</dbReference>
<evidence type="ECO:0000313" key="3">
    <source>
        <dbReference type="Proteomes" id="UP001595833"/>
    </source>
</evidence>
<dbReference type="RefSeq" id="WP_344041178.1">
    <property type="nucleotide sequence ID" value="NZ_BAAAKE010000027.1"/>
</dbReference>
<dbReference type="Gene3D" id="3.40.50.720">
    <property type="entry name" value="NAD(P)-binding Rossmann-like Domain"/>
    <property type="match status" value="1"/>
</dbReference>
<evidence type="ECO:0000259" key="1">
    <source>
        <dbReference type="Pfam" id="PF01370"/>
    </source>
</evidence>
<protein>
    <submittedName>
        <fullName evidence="2">NAD-dependent epimerase/dehydratase family protein</fullName>
    </submittedName>
</protein>
<name>A0ABV9Y8G5_9PSEU</name>
<dbReference type="PANTHER" id="PTHR48079:SF6">
    <property type="entry name" value="NAD(P)-BINDING DOMAIN-CONTAINING PROTEIN-RELATED"/>
    <property type="match status" value="1"/>
</dbReference>
<reference evidence="3" key="1">
    <citation type="journal article" date="2019" name="Int. J. Syst. Evol. Microbiol.">
        <title>The Global Catalogue of Microorganisms (GCM) 10K type strain sequencing project: providing services to taxonomists for standard genome sequencing and annotation.</title>
        <authorList>
            <consortium name="The Broad Institute Genomics Platform"/>
            <consortium name="The Broad Institute Genome Sequencing Center for Infectious Disease"/>
            <person name="Wu L."/>
            <person name="Ma J."/>
        </authorList>
    </citation>
    <scope>NUCLEOTIDE SEQUENCE [LARGE SCALE GENOMIC DNA]</scope>
    <source>
        <strain evidence="3">KCTC 12848</strain>
    </source>
</reference>
<feature type="domain" description="NAD-dependent epimerase/dehydratase" evidence="1">
    <location>
        <begin position="22"/>
        <end position="241"/>
    </location>
</feature>
<dbReference type="EMBL" id="JBHSJB010000032">
    <property type="protein sequence ID" value="MFC5058498.1"/>
    <property type="molecule type" value="Genomic_DNA"/>
</dbReference>
<dbReference type="InterPro" id="IPR001509">
    <property type="entry name" value="Epimerase_deHydtase"/>
</dbReference>
<gene>
    <name evidence="2" type="ORF">ACFPFM_32710</name>
</gene>
<dbReference type="InterPro" id="IPR036291">
    <property type="entry name" value="NAD(P)-bd_dom_sf"/>
</dbReference>
<keyword evidence="3" id="KW-1185">Reference proteome</keyword>
<dbReference type="SUPFAM" id="SSF51735">
    <property type="entry name" value="NAD(P)-binding Rossmann-fold domains"/>
    <property type="match status" value="1"/>
</dbReference>
<proteinExistence type="predicted"/>
<sequence>MNANRPDDARGAASPTTLPARIAVTGAAGVLGSQLVSRLRAEGVEVRAFDLRPIEPGPGLVPFTGDIRDRRAVAEAVAGADALVHCASALPSYPAADIRSIVVEGTGTVLEAARAARVPRVLHVSSTAVYGLPKLVPTPEDHPREPVDTYSGAKAEAEVIAERHRAEGVLLPVLRPKTFLGPGRMGLFDMLYQWAEEGRNFPVLGRGDVRIQMLALSDLVDAVHTVLTAPADRVNDTFNVGAAEFGTLREDFQVVLDAAGHGKRVKSVPGRPAVAVLRALERTGMSPVYGRLLFKLLADSYVSVDKIRERLGFVPKFSNQEAILQTYAWWREARAAAGGAPTAGRATGRTSQEPWKQGALKLAKVFF</sequence>